<dbReference type="Gene3D" id="3.40.50.1170">
    <property type="entry name" value="L-asparaginase, N-terminal domain"/>
    <property type="match status" value="1"/>
</dbReference>
<keyword evidence="4" id="KW-0378">Hydrolase</keyword>
<dbReference type="EC" id="3.5.1.1" evidence="3"/>
<evidence type="ECO:0000256" key="4">
    <source>
        <dbReference type="ARBA" id="ARBA00022801"/>
    </source>
</evidence>
<dbReference type="GO" id="GO:0004067">
    <property type="term" value="F:asparaginase activity"/>
    <property type="evidence" value="ECO:0007669"/>
    <property type="project" value="UniProtKB-UniRule"/>
</dbReference>
<comment type="catalytic activity">
    <reaction evidence="5">
        <text>L-asparagine + H2O = L-aspartate + NH4(+)</text>
        <dbReference type="Rhea" id="RHEA:21016"/>
        <dbReference type="ChEBI" id="CHEBI:15377"/>
        <dbReference type="ChEBI" id="CHEBI:28938"/>
        <dbReference type="ChEBI" id="CHEBI:29991"/>
        <dbReference type="ChEBI" id="CHEBI:58048"/>
        <dbReference type="EC" id="3.5.1.1"/>
    </reaction>
</comment>
<dbReference type="Pfam" id="PF17763">
    <property type="entry name" value="Asparaginase_C"/>
    <property type="match status" value="1"/>
</dbReference>
<dbReference type="PIRSF" id="PIRSF001220">
    <property type="entry name" value="L-ASNase_gatD"/>
    <property type="match status" value="1"/>
</dbReference>
<feature type="binding site" evidence="7">
    <location>
        <position position="58"/>
    </location>
    <ligand>
        <name>substrate</name>
    </ligand>
</feature>
<dbReference type="InterPro" id="IPR020827">
    <property type="entry name" value="Asparaginase/glutaminase_AS1"/>
</dbReference>
<dbReference type="InterPro" id="IPR004550">
    <property type="entry name" value="AsnASE_II"/>
</dbReference>
<proteinExistence type="inferred from homology"/>
<reference evidence="12 13" key="1">
    <citation type="submission" date="2018-08" db="EMBL/GenBank/DDBJ databases">
        <title>Bacillus phenotypic plasticity.</title>
        <authorList>
            <person name="Hurtado E."/>
        </authorList>
    </citation>
    <scope>NUCLEOTIDE SEQUENCE [LARGE SCALE GENOMIC DNA]</scope>
    <source>
        <strain evidence="12 13">427</strain>
    </source>
</reference>
<name>A0A5M8RV63_9BACI</name>
<dbReference type="InterPro" id="IPR037152">
    <property type="entry name" value="L-asparaginase_N_sf"/>
</dbReference>
<dbReference type="CDD" id="cd08964">
    <property type="entry name" value="L-asparaginase_II"/>
    <property type="match status" value="1"/>
</dbReference>
<dbReference type="PANTHER" id="PTHR11707:SF28">
    <property type="entry name" value="60 KDA LYSOPHOSPHOLIPASE"/>
    <property type="match status" value="1"/>
</dbReference>
<accession>A0A5M8RV63</accession>
<dbReference type="InterPro" id="IPR006034">
    <property type="entry name" value="Asparaginase/glutaminase-like"/>
</dbReference>
<dbReference type="AlphaFoldDB" id="A0A5M8RV63"/>
<feature type="domain" description="Asparaginase/glutaminase C-terminal" evidence="11">
    <location>
        <begin position="209"/>
        <end position="319"/>
    </location>
</feature>
<comment type="caution">
    <text evidence="12">The sequence shown here is derived from an EMBL/GenBank/DDBJ whole genome shotgun (WGS) entry which is preliminary data.</text>
</comment>
<dbReference type="EMBL" id="QSND01000002">
    <property type="protein sequence ID" value="KAA6451270.1"/>
    <property type="molecule type" value="Genomic_DNA"/>
</dbReference>
<evidence type="ECO:0000256" key="3">
    <source>
        <dbReference type="ARBA" id="ARBA00012920"/>
    </source>
</evidence>
<evidence type="ECO:0000256" key="2">
    <source>
        <dbReference type="ARBA" id="ARBA00011881"/>
    </source>
</evidence>
<dbReference type="PROSITE" id="PS00144">
    <property type="entry name" value="ASN_GLN_ASE_1"/>
    <property type="match status" value="1"/>
</dbReference>
<evidence type="ECO:0000256" key="5">
    <source>
        <dbReference type="ARBA" id="ARBA00049366"/>
    </source>
</evidence>
<feature type="active site" evidence="8">
    <location>
        <position position="14"/>
    </location>
</feature>
<dbReference type="STRING" id="1925020.BTA30_18010"/>
<feature type="binding site" evidence="7">
    <location>
        <begin position="91"/>
        <end position="92"/>
    </location>
    <ligand>
        <name>substrate</name>
    </ligand>
</feature>
<dbReference type="PANTHER" id="PTHR11707">
    <property type="entry name" value="L-ASPARAGINASE"/>
    <property type="match status" value="1"/>
</dbReference>
<dbReference type="RefSeq" id="WP_148957131.1">
    <property type="nucleotide sequence ID" value="NZ_QSND01000002.1"/>
</dbReference>
<evidence type="ECO:0000256" key="8">
    <source>
        <dbReference type="PROSITE-ProRule" id="PRU10099"/>
    </source>
</evidence>
<dbReference type="PRINTS" id="PR00139">
    <property type="entry name" value="ASNGLNASE"/>
</dbReference>
<evidence type="ECO:0000256" key="1">
    <source>
        <dbReference type="ARBA" id="ARBA00010518"/>
    </source>
</evidence>
<comment type="subunit">
    <text evidence="2">Homotetramer.</text>
</comment>
<sequence>MENKKIILLSTGGTIASKPDPETGLLEAGVMTGEELSEMCQLPSYIDIEIKSVFQLPSSHMTFHHLKILKENIESFFRNEDVAGIVISHGTDTLEETSYFLDLVISDERPVVLTGSQRGPTLEGTDAFVNLRQAFLLAAHPDARGLGVTVLFNEMVFAARYVKKQHASNVDGFFSPGFGYLGTADQDQIAIHQRLIKRETYQLIQLLPNVELIKCSLGSDGKFIDYAVECGSAGIIIEAPGRGHTAPAILESAKKAAGKGITVILTTSADEGEVKGVYGFQGSASTYEEAGIILGGSYDSKKARIKLAVLLAANQKIDEASFKY</sequence>
<dbReference type="InterPro" id="IPR027475">
    <property type="entry name" value="Asparaginase/glutaminase_AS2"/>
</dbReference>
<dbReference type="Pfam" id="PF00710">
    <property type="entry name" value="Asparaginase"/>
    <property type="match status" value="1"/>
</dbReference>
<evidence type="ECO:0000259" key="11">
    <source>
        <dbReference type="Pfam" id="PF17763"/>
    </source>
</evidence>
<dbReference type="PROSITE" id="PS51732">
    <property type="entry name" value="ASN_GLN_ASE_3"/>
    <property type="match status" value="1"/>
</dbReference>
<dbReference type="InterPro" id="IPR040919">
    <property type="entry name" value="Asparaginase_C"/>
</dbReference>
<dbReference type="PIRSF" id="PIRSF500176">
    <property type="entry name" value="L_ASNase"/>
    <property type="match status" value="1"/>
</dbReference>
<dbReference type="PROSITE" id="PS00917">
    <property type="entry name" value="ASN_GLN_ASE_2"/>
    <property type="match status" value="1"/>
</dbReference>
<feature type="active site" description="O-isoaspartyl threonine intermediate" evidence="6">
    <location>
        <position position="14"/>
    </location>
</feature>
<dbReference type="Proteomes" id="UP000324326">
    <property type="component" value="Unassembled WGS sequence"/>
</dbReference>
<dbReference type="SFLD" id="SFLDS00057">
    <property type="entry name" value="Glutaminase/Asparaginase"/>
    <property type="match status" value="1"/>
</dbReference>
<gene>
    <name evidence="12" type="ORF">DX927_10810</name>
</gene>
<evidence type="ECO:0000259" key="10">
    <source>
        <dbReference type="Pfam" id="PF00710"/>
    </source>
</evidence>
<organism evidence="12 13">
    <name type="scientific">Bacillus swezeyi</name>
    <dbReference type="NCBI Taxonomy" id="1925020"/>
    <lineage>
        <taxon>Bacteria</taxon>
        <taxon>Bacillati</taxon>
        <taxon>Bacillota</taxon>
        <taxon>Bacilli</taxon>
        <taxon>Bacillales</taxon>
        <taxon>Bacillaceae</taxon>
        <taxon>Bacillus</taxon>
    </lineage>
</organism>
<evidence type="ECO:0000256" key="7">
    <source>
        <dbReference type="PIRSR" id="PIRSR001220-2"/>
    </source>
</evidence>
<evidence type="ECO:0000256" key="6">
    <source>
        <dbReference type="PIRSR" id="PIRSR001220-1"/>
    </source>
</evidence>
<dbReference type="InterPro" id="IPR027474">
    <property type="entry name" value="L-asparaginase_N"/>
</dbReference>
<dbReference type="InterPro" id="IPR036152">
    <property type="entry name" value="Asp/glu_Ase-like_sf"/>
</dbReference>
<comment type="similarity">
    <text evidence="1">Belongs to the asparaginase 1 family.</text>
</comment>
<protein>
    <recommendedName>
        <fullName evidence="3">asparaginase</fullName>
        <ecNumber evidence="3">3.5.1.1</ecNumber>
    </recommendedName>
</protein>
<dbReference type="Gene3D" id="3.40.50.40">
    <property type="match status" value="1"/>
</dbReference>
<feature type="active site" evidence="9">
    <location>
        <position position="91"/>
    </location>
</feature>
<dbReference type="SMART" id="SM00870">
    <property type="entry name" value="Asparaginase"/>
    <property type="match status" value="1"/>
</dbReference>
<feature type="domain" description="L-asparaginase N-terminal" evidence="10">
    <location>
        <begin position="5"/>
        <end position="195"/>
    </location>
</feature>
<dbReference type="InterPro" id="IPR027473">
    <property type="entry name" value="L-asparaginase_C"/>
</dbReference>
<evidence type="ECO:0000256" key="9">
    <source>
        <dbReference type="PROSITE-ProRule" id="PRU10100"/>
    </source>
</evidence>
<dbReference type="GO" id="GO:0006528">
    <property type="term" value="P:asparagine metabolic process"/>
    <property type="evidence" value="ECO:0007669"/>
    <property type="project" value="InterPro"/>
</dbReference>
<dbReference type="SUPFAM" id="SSF53774">
    <property type="entry name" value="Glutaminase/Asparaginase"/>
    <property type="match status" value="1"/>
</dbReference>
<evidence type="ECO:0000313" key="12">
    <source>
        <dbReference type="EMBL" id="KAA6451270.1"/>
    </source>
</evidence>
<dbReference type="FunFam" id="3.40.50.1170:FF:000001">
    <property type="entry name" value="L-asparaginase 2"/>
    <property type="match status" value="1"/>
</dbReference>
<evidence type="ECO:0000313" key="13">
    <source>
        <dbReference type="Proteomes" id="UP000324326"/>
    </source>
</evidence>